<dbReference type="VEuPathDB" id="VectorBase:FBgn0037025"/>
<dbReference type="FunCoup" id="M9PIC9">
    <property type="interactions" value="38"/>
</dbReference>
<dbReference type="EMBL" id="AE014296">
    <property type="protein sequence ID" value="AGB94816.1"/>
    <property type="molecule type" value="Genomic_DNA"/>
</dbReference>
<dbReference type="RefSeq" id="NP_001262123.1">
    <property type="nucleotide sequence ID" value="NM_001275194.1"/>
</dbReference>
<reference evidence="2 4" key="6">
    <citation type="journal article" date="2005" name="PLoS Comput. Biol.">
        <title>Combined evidence annotation of transposable elements in genome sequences.</title>
        <authorList>
            <person name="Quesneville H."/>
            <person name="Bergman C.M."/>
            <person name="Andrieu O."/>
            <person name="Autard D."/>
            <person name="Nouaud D."/>
            <person name="Ashburner M."/>
            <person name="Anxolabehere D."/>
        </authorList>
    </citation>
    <scope>NUCLEOTIDE SEQUENCE [LARGE SCALE GENOMIC DNA]</scope>
    <source>
        <strain evidence="4">Berkeley</strain>
    </source>
</reference>
<dbReference type="Proteomes" id="UP000000803">
    <property type="component" value="Chromosome 3L"/>
</dbReference>
<dbReference type="GlyGen" id="M9PIC9">
    <property type="glycosylation" value="1 site"/>
</dbReference>
<dbReference type="OMA" id="QNLPMGN"/>
<proteinExistence type="predicted"/>
<feature type="region of interest" description="Disordered" evidence="1">
    <location>
        <begin position="1592"/>
        <end position="1614"/>
    </location>
</feature>
<feature type="region of interest" description="Disordered" evidence="1">
    <location>
        <begin position="1440"/>
        <end position="1463"/>
    </location>
</feature>
<feature type="compositionally biased region" description="Basic and acidic residues" evidence="1">
    <location>
        <begin position="853"/>
        <end position="868"/>
    </location>
</feature>
<reference evidence="2 4" key="8">
    <citation type="journal article" date="2007" name="Science">
        <title>Sequence finishing and mapping of Drosophila melanogaster heterochromatin.</title>
        <authorList>
            <person name="Hoskins R.A."/>
            <person name="Carlson J.W."/>
            <person name="Kennedy C."/>
            <person name="Acevedo D."/>
            <person name="Evans-Holm M."/>
            <person name="Frise E."/>
            <person name="Wan K.H."/>
            <person name="Park S."/>
            <person name="Mendez-Lago M."/>
            <person name="Rossi F."/>
            <person name="Villasante A."/>
            <person name="Dimitri P."/>
            <person name="Karpen G.H."/>
            <person name="Celniker S.E."/>
        </authorList>
    </citation>
    <scope>NUCLEOTIDE SEQUENCE [LARGE SCALE GENOMIC DNA]</scope>
    <source>
        <strain evidence="4">Berkeley</strain>
    </source>
</reference>
<dbReference type="GeneID" id="40300"/>
<dbReference type="InParanoid" id="M9PIC9"/>
<reference evidence="2 4" key="2">
    <citation type="journal article" date="2002" name="Genome Biol.">
        <title>Finishing a whole-genome shotgun: release 3 of the Drosophila melanogaster euchromatic genome sequence.</title>
        <authorList>
            <person name="Celniker S.E."/>
            <person name="Wheeler D.A."/>
            <person name="Kronmiller B."/>
            <person name="Carlson J.W."/>
            <person name="Halpern A."/>
            <person name="Patel S."/>
            <person name="Adams M."/>
            <person name="Champe M."/>
            <person name="Dugan S.P."/>
            <person name="Frise E."/>
            <person name="Hodgson A."/>
            <person name="George R.A."/>
            <person name="Hoskins R.A."/>
            <person name="Laverty T."/>
            <person name="Muzny D.M."/>
            <person name="Nelson C.R."/>
            <person name="Pacleb J.M."/>
            <person name="Park S."/>
            <person name="Pfeiffer B.D."/>
            <person name="Richards S."/>
            <person name="Sodergren E.J."/>
            <person name="Svirskas R."/>
            <person name="Tabor P.E."/>
            <person name="Wan K."/>
            <person name="Stapleton M."/>
            <person name="Sutton G.G."/>
            <person name="Venter C."/>
            <person name="Weinstock G."/>
            <person name="Scherer S.E."/>
            <person name="Myers E.W."/>
            <person name="Gibbs R.A."/>
            <person name="Rubin G.M."/>
        </authorList>
    </citation>
    <scope>NUCLEOTIDE SEQUENCE [LARGE SCALE GENOMIC DNA]</scope>
    <source>
        <strain evidence="4">Berkeley</strain>
    </source>
</reference>
<dbReference type="PaxDb" id="7227-FBpp0302830"/>
<evidence type="ECO:0000313" key="4">
    <source>
        <dbReference type="Proteomes" id="UP000000803"/>
    </source>
</evidence>
<feature type="compositionally biased region" description="Polar residues" evidence="1">
    <location>
        <begin position="403"/>
        <end position="414"/>
    </location>
</feature>
<dbReference type="HOGENOM" id="CLU_001818_0_0_1"/>
<name>M9PIC9_DROME</name>
<feature type="compositionally biased region" description="Polar residues" evidence="1">
    <location>
        <begin position="898"/>
        <end position="907"/>
    </location>
</feature>
<gene>
    <name evidence="2 3" type="primary">Spc105R</name>
    <name evidence="2" type="synonym">Dmel\CG11451</name>
    <name evidence="2" type="synonym">dmKNL-1</name>
    <name evidence="2" type="synonym">DmSpc105</name>
    <name evidence="2" type="synonym">dmSpc105R</name>
    <name evidence="2" type="synonym">KNL1</name>
    <name evidence="2" type="synonym">Spc105</name>
    <name evidence="2" type="synonym">Spc105-R</name>
    <name evidence="2" type="synonym">Spc105r</name>
    <name evidence="2" type="synonym">spc105R</name>
    <name evidence="2" type="synonym">spc105r</name>
    <name evidence="2 3" type="ORF">CG11451</name>
    <name evidence="2" type="ORF">Dmel_CG11451</name>
</gene>
<dbReference type="Bgee" id="FBgn0037025">
    <property type="expression patterns" value="Expressed in head epidermis primordium (Drosophila) and 36 other cell types or tissues"/>
</dbReference>
<dbReference type="KEGG" id="dme:Dmel_CG11451"/>
<feature type="region of interest" description="Disordered" evidence="1">
    <location>
        <begin position="889"/>
        <end position="909"/>
    </location>
</feature>
<reference evidence="2 4" key="9">
    <citation type="journal article" date="2015" name="G3 (Bethesda)">
        <title>Gene Model Annotations for Drosophila melanogaster: Impact of High-Throughput Data.</title>
        <authorList>
            <consortium name="FlyBase Consortium"/>
            <person name="Matthews B.B."/>
            <person name="Dos Santos G."/>
            <person name="Crosby M.A."/>
            <person name="Emmert D.B."/>
            <person name="St Pierre S.E."/>
            <person name="Gramates L.S."/>
            <person name="Zhou P."/>
            <person name="Schroeder A.J."/>
            <person name="Falls K."/>
            <person name="Strelets V."/>
            <person name="Russo S.M."/>
            <person name="Gelbart W.M."/>
            <person name="null"/>
        </authorList>
    </citation>
    <scope>NUCLEOTIDE SEQUENCE [LARGE SCALE GENOMIC DNA]</scope>
    <source>
        <strain evidence="4">Berkeley</strain>
    </source>
</reference>
<dbReference type="FlyBase" id="FBgn0037025">
    <property type="gene designation" value="Spc105R"/>
</dbReference>
<dbReference type="GO" id="GO:0008608">
    <property type="term" value="P:attachment of spindle microtubules to kinetochore"/>
    <property type="evidence" value="ECO:0000315"/>
    <property type="project" value="FlyBase"/>
</dbReference>
<sequence>MNANKRRSSLRKVPTKEDEATTTTSAIKQQIKRRISFSGKKSVREFVNTKETNNWDDSYEVSEHHAEDSSGSKCCSTGSASVARVSEHADKENIPLPSHCEREHVDLSVNLQASVDFTLLPCEMMDKSRKTSSISAVSFCMTSEERKLLQSSLSDRQLVDKTMDLISGSLVNRHQIASSVCEESSIKVATNKLEKVVFTPAVKAVSDSFMDITPLGFTDPNPAAPAPAPVATLYPPTQQSLMELEEDSIVREMRESTKNQTKTPAQKSLFMDVGETKNKTQQGAGGASFSLNVSNNRDRSPSNSFESLNSTMNFTRDESMLIPFDMISGKNISKKLNFRQLNEDLETGKIQIFPNGPKTPTTDRKAKKNRFWCGLEEESAGDNSPKKDIRSIVPRGMLNFSENMTLTPTKTSPVGKNKEKLKAADEKQKYRLSQADEMMLDNTNFLAHARLGDETQSRNTSKNSTRRETTCETSELNLEYPTLSQDFQPIPSSKTRKTDFMAEEMQLSQTNYPAIPALKTATSRRTLHLNESMDHETTKSTYVRKEISVTTQETIYEKSTTNEQNSNQNRNTWACTKTKRRATLLMQESMEEDIISPLKNLQLKPNAAPMNTGQSKVNHTLYLAEPLEEVDINQSNMLPTKNVAPREQLKARKTLLLEEPMEEEMSSNIGYNSKRKTLHLAEPLVVEGEDFILEKHIPIKVVAHQENKSKGRQTLLFEEPVEEEIFHNAKDLPECALKGNKTGPQKYSQLNQGKSFTSQSRSKARQTLLIEEPMEEDTEFNNKYNIAKPGENHIRKIAKSRQTLLLSEPLEEEMCLPPPKNKSIVSQKTIDKSTEQQRSKSRHTLLLSEPIEEEHIQQDLPAEKEDSLARQQRFKPRQTLIMAEPIEEDVGETERRVQTNITGSSTSRPRHTLLMSEPIEEELTNEDKSTNASTNRTLRSRRTILMAEPIEEEGNKSIAEKIGQFTKESSEEAVFQTSKSRQTLLMAEPIEEDVFNQSNDQPKPLPISKDKITRKTSRRHTLITAEPIEEDLSVRKPLENSKESSLTARIIQSFAEPIENALFSITDQIAKQQFSESVQTPPKEPLNYLHQKPRNTLISHETIQEDLEPVNENSSVGPLRSRYRKTLIMAEPIEEDVNNHNMTKQNGICDSLNVPQSGGYMAAKTRQSVHIPVPIEEDHIPGQQQRESEPAVKGRTTLLTESIEEDVPAQHTRISKNKSMGSKVSAEPIIEDLDSNRPEISQSVEETLPQRSQVPDVPSSRRHTLLLSEPMEEDEGIFGHNYPIRTKHQISEKLEKPEGPIHSSKNSVENEEIGTPPSAKTQQSIAMSESMDFQSPQFRPRGPDFNAITPGMSLTEFVDQEEMCKTPIHKRVLLTSHRKKLSMYQPVPIDLEANASGFGTPKNLVQLKRLPTHLTPNLPESKKRNTHLFPNSNMDIELEEDQEGSWGTKSIQMHTGTSKSRRTYTVDQLDASVQPVRDYNPVVTEMNKQGGLNMLELPRKSTYNMDLEEKPITISDVNNYFHEQKEQQRQSSERESGSSNDRTFKSYAATISKFINLTGNTTIFAAAEDLGGEGKDQPHQIDNEHLSLVSTLAEETDDDGDEKEEEEEQKQKQHLLQPEICEAQLNSMVKAGSEGSCKKCRNCNHTLSETRLSSESFVLPPRKLWDFSRLQQRLRNIRQRPSWKEVNTYWEIEEEARLSRNQDSDDSMEQTRVEEEATKWNKAALLEMCKLRTEEKDIAMPPESFFTRLKRLLTEQQPNWIFDYQRKVSQQMIFYNRQLTTIRIVVNYQIEDLVEESTISVCSIQLDNDVPTPKDQWSSREHFLNFHLSLRLPMNPSDEIEGSDETAFLKFLNGIDRRIAEVKQKLHKVLDLLAQKRARLTREANRTIVRKIVRKCIDQEPIVRLEKITFLIEIGNIEDVSFTDILRPELHLFNENIQYLPKGIPFLEAFLTDPEQYLRK</sequence>
<accession>M9PIC9</accession>
<feature type="compositionally biased region" description="Basic and acidic residues" evidence="1">
    <location>
        <begin position="416"/>
        <end position="425"/>
    </location>
</feature>
<dbReference type="STRING" id="7227.FBpp0302830"/>
<dbReference type="AlphaFoldDB" id="M9PIC9"/>
<evidence type="ECO:0000313" key="2">
    <source>
        <dbReference type="EMBL" id="AGB94816.1"/>
    </source>
</evidence>
<feature type="compositionally biased region" description="Basic and acidic residues" evidence="1">
    <location>
        <begin position="829"/>
        <end position="838"/>
    </location>
</feature>
<feature type="region of interest" description="Disordered" evidence="1">
    <location>
        <begin position="403"/>
        <end position="425"/>
    </location>
</feature>
<dbReference type="AGR" id="FB:FBgn0037025"/>
<feature type="compositionally biased region" description="Acidic residues" evidence="1">
    <location>
        <begin position="1594"/>
        <end position="1608"/>
    </location>
</feature>
<feature type="region of interest" description="Disordered" evidence="1">
    <location>
        <begin position="1"/>
        <end position="25"/>
    </location>
</feature>
<dbReference type="ExpressionAtlas" id="M9PIC9">
    <property type="expression patterns" value="baseline and differential"/>
</dbReference>
<dbReference type="GO" id="GO:0000940">
    <property type="term" value="C:outer kinetochore"/>
    <property type="evidence" value="ECO:0000314"/>
    <property type="project" value="FlyBase"/>
</dbReference>
<feature type="region of interest" description="Disordered" evidence="1">
    <location>
        <begin position="278"/>
        <end position="309"/>
    </location>
</feature>
<reference evidence="2 4" key="7">
    <citation type="journal article" date="2007" name="Science">
        <title>The Release 5.1 annotation of Drosophila melanogaster heterochromatin.</title>
        <authorList>
            <person name="Smith C.D."/>
            <person name="Shu S."/>
            <person name="Mungall C.J."/>
            <person name="Karpen G.H."/>
        </authorList>
    </citation>
    <scope>NUCLEOTIDE SEQUENCE [LARGE SCALE GENOMIC DNA]</scope>
    <source>
        <strain evidence="4">Berkeley</strain>
    </source>
</reference>
<dbReference type="SMR" id="M9PIC9"/>
<dbReference type="OrthoDB" id="7762739at2759"/>
<feature type="compositionally biased region" description="Basic residues" evidence="1">
    <location>
        <begin position="1"/>
        <end position="10"/>
    </location>
</feature>
<protein>
    <submittedName>
        <fullName evidence="2">Spc105-related, isoform B</fullName>
    </submittedName>
</protein>
<reference evidence="2 4" key="1">
    <citation type="journal article" date="2000" name="Science">
        <title>The genome sequence of Drosophila melanogaster.</title>
        <authorList>
            <person name="Adams M.D."/>
            <person name="Celniker S.E."/>
            <person name="Holt R.A."/>
            <person name="Evans C.A."/>
            <person name="Gocayne J.D."/>
            <person name="Amanatides P.G."/>
            <person name="Scherer S.E."/>
            <person name="Li P.W."/>
            <person name="Hoskins R.A."/>
            <person name="Galle R.F."/>
            <person name="George R.A."/>
            <person name="Lewis S.E."/>
            <person name="Richards S."/>
            <person name="Ashburner M."/>
            <person name="Henderson S.N."/>
            <person name="Sutton G.G."/>
            <person name="Wortman J.R."/>
            <person name="Yandell M.D."/>
            <person name="Zhang Q."/>
            <person name="Chen L.X."/>
            <person name="Brandon R.C."/>
            <person name="Rogers Y.H."/>
            <person name="Blazej R.G."/>
            <person name="Champe M."/>
            <person name="Pfeiffer B.D."/>
            <person name="Wan K.H."/>
            <person name="Doyle C."/>
            <person name="Baxter E.G."/>
            <person name="Helt G."/>
            <person name="Nelson C.R."/>
            <person name="Gabor G.L."/>
            <person name="Abril J.F."/>
            <person name="Agbayani A."/>
            <person name="An H.J."/>
            <person name="Andrews-Pfannkoch C."/>
            <person name="Baldwin D."/>
            <person name="Ballew R.M."/>
            <person name="Basu A."/>
            <person name="Baxendale J."/>
            <person name="Bayraktaroglu L."/>
            <person name="Beasley E.M."/>
            <person name="Beeson K.Y."/>
            <person name="Benos P.V."/>
            <person name="Berman B.P."/>
            <person name="Bhandari D."/>
            <person name="Bolshakov S."/>
            <person name="Borkova D."/>
            <person name="Botchan M.R."/>
            <person name="Bouck J."/>
            <person name="Brokstein P."/>
            <person name="Brottier P."/>
            <person name="Burtis K.C."/>
            <person name="Busam D.A."/>
            <person name="Butler H."/>
            <person name="Cadieu E."/>
            <person name="Center A."/>
            <person name="Chandra I."/>
            <person name="Cherry J.M."/>
            <person name="Cawley S."/>
            <person name="Dahlke C."/>
            <person name="Davenport L.B."/>
            <person name="Davies P."/>
            <person name="de Pablos B."/>
            <person name="Delcher A."/>
            <person name="Deng Z."/>
            <person name="Mays A.D."/>
            <person name="Dew I."/>
            <person name="Dietz S.M."/>
            <person name="Dodson K."/>
            <person name="Doup L.E."/>
            <person name="Downes M."/>
            <person name="Dugan-Rocha S."/>
            <person name="Dunkov B.C."/>
            <person name="Dunn P."/>
            <person name="Durbin K.J."/>
            <person name="Evangelista C.C."/>
            <person name="Ferraz C."/>
            <person name="Ferriera S."/>
            <person name="Fleischmann W."/>
            <person name="Fosler C."/>
            <person name="Gabrielian A.E."/>
            <person name="Garg N.S."/>
            <person name="Gelbart W.M."/>
            <person name="Glasser K."/>
            <person name="Glodek A."/>
            <person name="Gong F."/>
            <person name="Gorrell J.H."/>
            <person name="Gu Z."/>
            <person name="Guan P."/>
            <person name="Harris M."/>
            <person name="Harris N.L."/>
            <person name="Harvey D."/>
            <person name="Heiman T.J."/>
            <person name="Hernandez J.R."/>
            <person name="Houck J."/>
            <person name="Hostin D."/>
            <person name="Houston K.A."/>
            <person name="Howland T.J."/>
            <person name="Wei M.H."/>
            <person name="Ibegwam C."/>
            <person name="Jalali M."/>
            <person name="Kalush F."/>
            <person name="Karpen G.H."/>
            <person name="Ke Z."/>
            <person name="Kennison J.A."/>
            <person name="Ketchum K.A."/>
            <person name="Kimmel B.E."/>
            <person name="Kodira C.D."/>
            <person name="Kraft C."/>
            <person name="Kravitz S."/>
            <person name="Kulp D."/>
            <person name="Lai Z."/>
            <person name="Lasko P."/>
            <person name="Lei Y."/>
            <person name="Levitsky A.A."/>
            <person name="Li J."/>
            <person name="Li Z."/>
            <person name="Liang Y."/>
            <person name="Lin X."/>
            <person name="Liu X."/>
            <person name="Mattei B."/>
            <person name="McIntosh T.C."/>
            <person name="McLeod M.P."/>
            <person name="McPherson D."/>
            <person name="Merkulov G."/>
            <person name="Milshina N.V."/>
            <person name="Mobarry C."/>
            <person name="Morris J."/>
            <person name="Moshrefi A."/>
            <person name="Mount S.M."/>
            <person name="Moy M."/>
            <person name="Murphy B."/>
            <person name="Murphy L."/>
            <person name="Muzny D.M."/>
            <person name="Nelson D.L."/>
            <person name="Nelson D.R."/>
            <person name="Nelson K.A."/>
            <person name="Nixon K."/>
            <person name="Nusskern D.R."/>
            <person name="Pacleb J.M."/>
            <person name="Palazzolo M."/>
            <person name="Pittman G.S."/>
            <person name="Pan S."/>
            <person name="Pollard J."/>
            <person name="Puri V."/>
            <person name="Reese M.G."/>
            <person name="Reinert K."/>
            <person name="Remington K."/>
            <person name="Saunders R.D."/>
            <person name="Scheeler F."/>
            <person name="Shen H."/>
            <person name="Shue B.C."/>
            <person name="Siden-Kiamos I."/>
            <person name="Simpson M."/>
            <person name="Skupski M.P."/>
            <person name="Smith T."/>
            <person name="Spier E."/>
            <person name="Spradling A.C."/>
            <person name="Stapleton M."/>
            <person name="Strong R."/>
            <person name="Sun E."/>
            <person name="Svirskas R."/>
            <person name="Tector C."/>
            <person name="Turner R."/>
            <person name="Venter E."/>
            <person name="Wang A.H."/>
            <person name="Wang X."/>
            <person name="Wang Z.Y."/>
            <person name="Wassarman D.A."/>
            <person name="Weinstock G.M."/>
            <person name="Weissenbach J."/>
            <person name="Williams S.M."/>
            <person name="WoodageT"/>
            <person name="Worley K.C."/>
            <person name="Wu D."/>
            <person name="Yang S."/>
            <person name="Yao Q.A."/>
            <person name="Ye J."/>
            <person name="Yeh R.F."/>
            <person name="Zaveri J.S."/>
            <person name="Zhan M."/>
            <person name="Zhang G."/>
            <person name="Zhao Q."/>
            <person name="Zheng L."/>
            <person name="Zheng X.H."/>
            <person name="Zhong F.N."/>
            <person name="Zhong W."/>
            <person name="Zhou X."/>
            <person name="Zhu S."/>
            <person name="Zhu X."/>
            <person name="Smith H.O."/>
            <person name="Gibbs R.A."/>
            <person name="Myers E.W."/>
            <person name="Rubin G.M."/>
            <person name="Venter J.C."/>
        </authorList>
    </citation>
    <scope>NUCLEOTIDE SEQUENCE [LARGE SCALE GENOMIC DNA]</scope>
    <source>
        <strain evidence="4">Berkeley</strain>
    </source>
</reference>
<keyword evidence="4" id="KW-1185">Reference proteome</keyword>
<reference evidence="2 4" key="4">
    <citation type="journal article" date="2002" name="Genome Biol.">
        <title>The transposable elements of the Drosophila melanogaster euchromatin: a genomics perspective.</title>
        <authorList>
            <person name="Kaminker J.S."/>
            <person name="Bergman C.M."/>
            <person name="Kronmiller B."/>
            <person name="Carlson J."/>
            <person name="Svirskas R."/>
            <person name="Patel S."/>
            <person name="Frise E."/>
            <person name="Wheeler D.A."/>
            <person name="Lewis S.E."/>
            <person name="Rubin G.M."/>
            <person name="Ashburner M."/>
            <person name="Celniker S.E."/>
        </authorList>
    </citation>
    <scope>NUCLEOTIDE SEQUENCE [LARGE SCALE GENOMIC DNA]</scope>
    <source>
        <strain evidence="4">Berkeley</strain>
    </source>
</reference>
<dbReference type="GO" id="GO:0051382">
    <property type="term" value="P:kinetochore assembly"/>
    <property type="evidence" value="ECO:0000315"/>
    <property type="project" value="FlyBase"/>
</dbReference>
<feature type="region of interest" description="Disordered" evidence="1">
    <location>
        <begin position="454"/>
        <end position="473"/>
    </location>
</feature>
<organism evidence="2 4">
    <name type="scientific">Drosophila melanogaster</name>
    <name type="common">Fruit fly</name>
    <dbReference type="NCBI Taxonomy" id="7227"/>
    <lineage>
        <taxon>Eukaryota</taxon>
        <taxon>Metazoa</taxon>
        <taxon>Ecdysozoa</taxon>
        <taxon>Arthropoda</taxon>
        <taxon>Hexapoda</taxon>
        <taxon>Insecta</taxon>
        <taxon>Pterygota</taxon>
        <taxon>Neoptera</taxon>
        <taxon>Endopterygota</taxon>
        <taxon>Diptera</taxon>
        <taxon>Brachycera</taxon>
        <taxon>Muscomorpha</taxon>
        <taxon>Ephydroidea</taxon>
        <taxon>Drosophilidae</taxon>
        <taxon>Drosophila</taxon>
        <taxon>Sophophora</taxon>
    </lineage>
</organism>
<feature type="compositionally biased region" description="Polar residues" evidence="1">
    <location>
        <begin position="1445"/>
        <end position="1463"/>
    </location>
</feature>
<feature type="region of interest" description="Disordered" evidence="1">
    <location>
        <begin position="1296"/>
        <end position="1337"/>
    </location>
</feature>
<feature type="compositionally biased region" description="Polar residues" evidence="1">
    <location>
        <begin position="1318"/>
        <end position="1337"/>
    </location>
</feature>
<dbReference type="PhylomeDB" id="M9PIC9"/>
<reference evidence="2 4" key="5">
    <citation type="journal article" date="2002" name="Genome Biol.">
        <title>Heterochromatic sequences in a Drosophila whole-genome shotgun assembly.</title>
        <authorList>
            <person name="Hoskins R.A."/>
            <person name="Smith C.D."/>
            <person name="Carlson J.W."/>
            <person name="Carvalho A.B."/>
            <person name="Halpern A."/>
            <person name="Kaminker J.S."/>
            <person name="Kennedy C."/>
            <person name="Mungall C.J."/>
            <person name="Sullivan B.A."/>
            <person name="Sutton G.G."/>
            <person name="Yasuhara J.C."/>
            <person name="Wakimoto B.T."/>
            <person name="Myers E.W."/>
            <person name="Celniker S.E."/>
            <person name="Rubin G.M."/>
            <person name="Karpen G.H."/>
        </authorList>
    </citation>
    <scope>NUCLEOTIDE SEQUENCE [LARGE SCALE GENOMIC DNA]</scope>
    <source>
        <strain evidence="4">Berkeley</strain>
    </source>
</reference>
<evidence type="ECO:0000313" key="3">
    <source>
        <dbReference type="FlyBase" id="FBgn0037025"/>
    </source>
</evidence>
<reference evidence="2 4" key="11">
    <citation type="journal article" date="2015" name="Genome Res.">
        <title>The Release 6 reference sequence of the Drosophila melanogaster genome.</title>
        <authorList>
            <person name="Hoskins R.A."/>
            <person name="Carlson J.W."/>
            <person name="Wan K.H."/>
            <person name="Park S."/>
            <person name="Mendez I."/>
            <person name="Galle S.E."/>
            <person name="Booth B.W."/>
            <person name="Pfeiffer B.D."/>
            <person name="George R.A."/>
            <person name="Svirskas R."/>
            <person name="Krzywinski M."/>
            <person name="Schein J."/>
            <person name="Accardo M.C."/>
            <person name="Damia E."/>
            <person name="Messina G."/>
            <person name="Mendez-Lago M."/>
            <person name="de Pablos B."/>
            <person name="Demakova O.V."/>
            <person name="Andreyeva E.N."/>
            <person name="Boldyreva L.V."/>
            <person name="Marra M."/>
            <person name="Carvalho A.B."/>
            <person name="Dimitri P."/>
            <person name="Villasante A."/>
            <person name="Zhimulev I.F."/>
            <person name="Rubin G.M."/>
            <person name="Karpen G.H."/>
            <person name="Celniker S.E."/>
        </authorList>
    </citation>
    <scope>NUCLEOTIDE SEQUENCE [LARGE SCALE GENOMIC DNA]</scope>
    <source>
        <strain evidence="4">Berkeley</strain>
    </source>
</reference>
<reference evidence="2 4" key="3">
    <citation type="journal article" date="2002" name="Genome Biol.">
        <title>Annotation of the Drosophila melanogaster euchromatic genome: a systematic review.</title>
        <authorList>
            <person name="Misra S."/>
            <person name="Crosby M.A."/>
            <person name="Mungall C.J."/>
            <person name="Matthews B.B."/>
            <person name="Campbell K.S."/>
            <person name="Hradecky P."/>
            <person name="Huang Y."/>
            <person name="Kaminker J.S."/>
            <person name="Millburn G.H."/>
            <person name="Prochnik S.E."/>
            <person name="Smith C.D."/>
            <person name="Tupy J.L."/>
            <person name="Whitfied E.J."/>
            <person name="Bayraktaroglu L."/>
            <person name="Berman B.P."/>
            <person name="Bettencourt B.R."/>
            <person name="Celniker S.E."/>
            <person name="de Grey A.D."/>
            <person name="Drysdale R.A."/>
            <person name="Harris N.L."/>
            <person name="Richter J."/>
            <person name="Russo S."/>
            <person name="Schroeder A.J."/>
            <person name="Shu S.Q."/>
            <person name="Stapleton M."/>
            <person name="Yamada C."/>
            <person name="Ashburner M."/>
            <person name="Gelbart W.M."/>
            <person name="Rubin G.M."/>
            <person name="Lewis S.E."/>
        </authorList>
    </citation>
    <scope>GENOME REANNOTATION</scope>
    <source>
        <strain evidence="4">Berkeley</strain>
    </source>
</reference>
<dbReference type="CTD" id="40300"/>
<reference evidence="2 4" key="10">
    <citation type="journal article" date="2015" name="G3 (Bethesda)">
        <title>Gene Model Annotations for Drosophila melanogaster: The Rule-Benders.</title>
        <authorList>
            <consortium name="FlyBase Consortium"/>
            <person name="Crosby M.A."/>
            <person name="Gramates L.S."/>
            <person name="Dos Santos G."/>
            <person name="Matthews B.B."/>
            <person name="St Pierre S.E."/>
            <person name="Zhou P."/>
            <person name="Schroeder A.J."/>
            <person name="Falls K."/>
            <person name="Emmert D.B."/>
            <person name="Russo S.M."/>
            <person name="Gelbart W.M."/>
            <person name="null"/>
        </authorList>
    </citation>
    <scope>NUCLEOTIDE SEQUENCE [LARGE SCALE GENOMIC DNA]</scope>
    <source>
        <strain evidence="4">Berkeley</strain>
    </source>
</reference>
<feature type="compositionally biased region" description="Polar residues" evidence="1">
    <location>
        <begin position="289"/>
        <end position="309"/>
    </location>
</feature>
<evidence type="ECO:0000256" key="1">
    <source>
        <dbReference type="SAM" id="MobiDB-lite"/>
    </source>
</evidence>
<feature type="region of interest" description="Disordered" evidence="1">
    <location>
        <begin position="814"/>
        <end position="869"/>
    </location>
</feature>
<dbReference type="BioGRID-ORCS" id="40300">
    <property type="hits" value="1 hit in 1 CRISPR screen"/>
</dbReference>
<dbReference type="eggNOG" id="ENOG502QRR7">
    <property type="taxonomic scope" value="Eukaryota"/>
</dbReference>